<reference evidence="1 2" key="1">
    <citation type="submission" date="2015-08" db="EMBL/GenBank/DDBJ databases">
        <title>Ancestral chromatin configuration constrains chromatin evolution on differentiating sex chromosomes in Drosophila.</title>
        <authorList>
            <person name="Zhou Q."/>
            <person name="Bachtrog D."/>
        </authorList>
    </citation>
    <scope>NUCLEOTIDE SEQUENCE [LARGE SCALE GENOMIC DNA]</scope>
    <source>
        <tissue evidence="1">Whole larvae</tissue>
    </source>
</reference>
<evidence type="ECO:0000313" key="2">
    <source>
        <dbReference type="Proteomes" id="UP000494163"/>
    </source>
</evidence>
<dbReference type="OMA" id="GLLEWMI"/>
<keyword evidence="2" id="KW-1185">Reference proteome</keyword>
<sequence>MWQEQTELHEIYCLTAAKQNWRKLIAFGDTLQLELKRKLLWIWPTTANVLKFNQALSELQIQNILSIGCGSGLLEWLMLAAAENRFNIYGLERDANWWCSKYAVKSFVPLNYVEHARLNAKLLTDCCAGVYPCALLFCYFNDRQAFLDYLNIFVGNWLIIIGPQPNLGIHTDPNPLQAQLPTEQWALHSLLQWTEHNIVAFYKKLT</sequence>
<accession>A0A0M4EQX6</accession>
<dbReference type="EMBL" id="CP012526">
    <property type="protein sequence ID" value="ALC47488.1"/>
    <property type="molecule type" value="Genomic_DNA"/>
</dbReference>
<name>A0A0M4EQX6_DROBS</name>
<dbReference type="OrthoDB" id="6375980at2759"/>
<proteinExistence type="predicted"/>
<gene>
    <name evidence="1" type="ORF">Dbus_chr3Rg2238</name>
</gene>
<organism evidence="1 2">
    <name type="scientific">Drosophila busckii</name>
    <name type="common">Fruit fly</name>
    <dbReference type="NCBI Taxonomy" id="30019"/>
    <lineage>
        <taxon>Eukaryota</taxon>
        <taxon>Metazoa</taxon>
        <taxon>Ecdysozoa</taxon>
        <taxon>Arthropoda</taxon>
        <taxon>Hexapoda</taxon>
        <taxon>Insecta</taxon>
        <taxon>Pterygota</taxon>
        <taxon>Neoptera</taxon>
        <taxon>Endopterygota</taxon>
        <taxon>Diptera</taxon>
        <taxon>Brachycera</taxon>
        <taxon>Muscomorpha</taxon>
        <taxon>Ephydroidea</taxon>
        <taxon>Drosophilidae</taxon>
        <taxon>Drosophila</taxon>
    </lineage>
</organism>
<protein>
    <submittedName>
        <fullName evidence="1">CG42727</fullName>
    </submittedName>
</protein>
<dbReference type="Proteomes" id="UP000494163">
    <property type="component" value="Chromosome 3R"/>
</dbReference>
<evidence type="ECO:0000313" key="1">
    <source>
        <dbReference type="EMBL" id="ALC47488.1"/>
    </source>
</evidence>
<dbReference type="AlphaFoldDB" id="A0A0M4EQX6"/>